<keyword evidence="7 10" id="KW-1133">Transmembrane helix</keyword>
<dbReference type="Gene3D" id="3.80.10.10">
    <property type="entry name" value="Ribonuclease Inhibitor"/>
    <property type="match status" value="1"/>
</dbReference>
<accession>A0A0A9D345</accession>
<comment type="subcellular location">
    <subcellularLocation>
        <location evidence="1">Membrane</location>
        <topology evidence="1">Single-pass membrane protein</topology>
    </subcellularLocation>
</comment>
<keyword evidence="4" id="KW-1070">Brassinosteroid signaling pathway</keyword>
<dbReference type="EMBL" id="GBRH01215649">
    <property type="protein sequence ID" value="JAD82246.1"/>
    <property type="molecule type" value="Transcribed_RNA"/>
</dbReference>
<reference evidence="11" key="1">
    <citation type="submission" date="2014-09" db="EMBL/GenBank/DDBJ databases">
        <authorList>
            <person name="Magalhaes I.L.F."/>
            <person name="Oliveira U."/>
            <person name="Santos F.R."/>
            <person name="Vidigal T.H.D.A."/>
            <person name="Brescovit A.D."/>
            <person name="Santos A.J."/>
        </authorList>
    </citation>
    <scope>NUCLEOTIDE SEQUENCE</scope>
    <source>
        <tissue evidence="11">Shoot tissue taken approximately 20 cm above the soil surface</tissue>
    </source>
</reference>
<feature type="transmembrane region" description="Helical" evidence="10">
    <location>
        <begin position="178"/>
        <end position="201"/>
    </location>
</feature>
<comment type="similarity">
    <text evidence="2">Belongs to the RLP family.</text>
</comment>
<evidence type="ECO:0000256" key="3">
    <source>
        <dbReference type="ARBA" id="ARBA00022614"/>
    </source>
</evidence>
<evidence type="ECO:0000256" key="10">
    <source>
        <dbReference type="SAM" id="Phobius"/>
    </source>
</evidence>
<proteinExistence type="inferred from homology"/>
<keyword evidence="5 10" id="KW-0812">Transmembrane</keyword>
<evidence type="ECO:0000256" key="7">
    <source>
        <dbReference type="ARBA" id="ARBA00022989"/>
    </source>
</evidence>
<dbReference type="GO" id="GO:0009742">
    <property type="term" value="P:brassinosteroid mediated signaling pathway"/>
    <property type="evidence" value="ECO:0007669"/>
    <property type="project" value="UniProtKB-KW"/>
</dbReference>
<evidence type="ECO:0000256" key="4">
    <source>
        <dbReference type="ARBA" id="ARBA00022626"/>
    </source>
</evidence>
<evidence type="ECO:0000256" key="1">
    <source>
        <dbReference type="ARBA" id="ARBA00004167"/>
    </source>
</evidence>
<sequence length="206" mass="22123">MLNLSHNGFQGSIPPELFSISSLSEGLDLSYNKFTGSISSNIGGLINLGSLSISNNQLSGEIPHTLGGCRHLESIRLEVNFLHGSIPSSFASLGGLTEMDLSQNNLSGEIPNFLERFSALQLLNLSFNNLEGIVPTGGAFTNSSTVFVQGNTKLCARNPMLQLPLCMPTLPKRKKTSYIISIAVPLASAVVIITACAELYMRKQYC</sequence>
<keyword evidence="9" id="KW-0325">Glycoprotein</keyword>
<evidence type="ECO:0000256" key="5">
    <source>
        <dbReference type="ARBA" id="ARBA00022692"/>
    </source>
</evidence>
<name>A0A0A9D345_ARUDO</name>
<dbReference type="PANTHER" id="PTHR48065">
    <property type="entry name" value="OS10G0469600 PROTEIN"/>
    <property type="match status" value="1"/>
</dbReference>
<organism evidence="11">
    <name type="scientific">Arundo donax</name>
    <name type="common">Giant reed</name>
    <name type="synonym">Donax arundinaceus</name>
    <dbReference type="NCBI Taxonomy" id="35708"/>
    <lineage>
        <taxon>Eukaryota</taxon>
        <taxon>Viridiplantae</taxon>
        <taxon>Streptophyta</taxon>
        <taxon>Embryophyta</taxon>
        <taxon>Tracheophyta</taxon>
        <taxon>Spermatophyta</taxon>
        <taxon>Magnoliopsida</taxon>
        <taxon>Liliopsida</taxon>
        <taxon>Poales</taxon>
        <taxon>Poaceae</taxon>
        <taxon>PACMAD clade</taxon>
        <taxon>Arundinoideae</taxon>
        <taxon>Arundineae</taxon>
        <taxon>Arundo</taxon>
    </lineage>
</organism>
<dbReference type="Pfam" id="PF13855">
    <property type="entry name" value="LRR_8"/>
    <property type="match status" value="1"/>
</dbReference>
<dbReference type="PANTHER" id="PTHR48065:SF75">
    <property type="entry name" value="LEUCINE-RICH REPEAT-CONTAINING N-TERMINAL PLANT-TYPE DOMAIN-CONTAINING PROTEIN"/>
    <property type="match status" value="1"/>
</dbReference>
<reference evidence="11" key="2">
    <citation type="journal article" date="2015" name="Data Brief">
        <title>Shoot transcriptome of the giant reed, Arundo donax.</title>
        <authorList>
            <person name="Barrero R.A."/>
            <person name="Guerrero F.D."/>
            <person name="Moolhuijzen P."/>
            <person name="Goolsby J.A."/>
            <person name="Tidwell J."/>
            <person name="Bellgard S.E."/>
            <person name="Bellgard M.I."/>
        </authorList>
    </citation>
    <scope>NUCLEOTIDE SEQUENCE</scope>
    <source>
        <tissue evidence="11">Shoot tissue taken approximately 20 cm above the soil surface</tissue>
    </source>
</reference>
<evidence type="ECO:0000256" key="6">
    <source>
        <dbReference type="ARBA" id="ARBA00022737"/>
    </source>
</evidence>
<dbReference type="FunFam" id="3.80.10.10:FF:000111">
    <property type="entry name" value="LRR receptor-like serine/threonine-protein kinase ERECTA"/>
    <property type="match status" value="1"/>
</dbReference>
<evidence type="ECO:0000256" key="9">
    <source>
        <dbReference type="ARBA" id="ARBA00023180"/>
    </source>
</evidence>
<dbReference type="SUPFAM" id="SSF52058">
    <property type="entry name" value="L domain-like"/>
    <property type="match status" value="1"/>
</dbReference>
<evidence type="ECO:0000256" key="2">
    <source>
        <dbReference type="ARBA" id="ARBA00009592"/>
    </source>
</evidence>
<dbReference type="InterPro" id="IPR001611">
    <property type="entry name" value="Leu-rich_rpt"/>
</dbReference>
<keyword evidence="6" id="KW-0677">Repeat</keyword>
<protein>
    <submittedName>
        <fullName evidence="11">Uncharacterized protein</fullName>
    </submittedName>
</protein>
<keyword evidence="8 10" id="KW-0472">Membrane</keyword>
<keyword evidence="3" id="KW-0433">Leucine-rich repeat</keyword>
<evidence type="ECO:0000256" key="8">
    <source>
        <dbReference type="ARBA" id="ARBA00023136"/>
    </source>
</evidence>
<dbReference type="InterPro" id="IPR032675">
    <property type="entry name" value="LRR_dom_sf"/>
</dbReference>
<evidence type="ECO:0000313" key="11">
    <source>
        <dbReference type="EMBL" id="JAD82246.1"/>
    </source>
</evidence>
<dbReference type="AlphaFoldDB" id="A0A0A9D345"/>
<dbReference type="GO" id="GO:0016020">
    <property type="term" value="C:membrane"/>
    <property type="evidence" value="ECO:0007669"/>
    <property type="project" value="UniProtKB-SubCell"/>
</dbReference>
<dbReference type="Pfam" id="PF00560">
    <property type="entry name" value="LRR_1"/>
    <property type="match status" value="3"/>
</dbReference>